<comment type="similarity">
    <text evidence="3">Belongs to the NHP6 family.</text>
</comment>
<dbReference type="VEuPathDB" id="FungiDB:BCV72DRAFT_242624"/>
<dbReference type="InterPro" id="IPR050342">
    <property type="entry name" value="HMGB"/>
</dbReference>
<accession>A0A1X0R138</accession>
<dbReference type="CDD" id="cd01390">
    <property type="entry name" value="HMG-box_NHP6-like"/>
    <property type="match status" value="1"/>
</dbReference>
<organism evidence="7">
    <name type="scientific">Rhizopus microsporus var. microsporus</name>
    <dbReference type="NCBI Taxonomy" id="86635"/>
    <lineage>
        <taxon>Eukaryota</taxon>
        <taxon>Fungi</taxon>
        <taxon>Fungi incertae sedis</taxon>
        <taxon>Mucoromycota</taxon>
        <taxon>Mucoromycotina</taxon>
        <taxon>Mucoromycetes</taxon>
        <taxon>Mucorales</taxon>
        <taxon>Mucorineae</taxon>
        <taxon>Rhizopodaceae</taxon>
        <taxon>Rhizopus</taxon>
    </lineage>
</organism>
<feature type="region of interest" description="Disordered" evidence="5">
    <location>
        <begin position="1"/>
        <end position="37"/>
    </location>
</feature>
<dbReference type="PROSITE" id="PS50118">
    <property type="entry name" value="HMG_BOX_2"/>
    <property type="match status" value="1"/>
</dbReference>
<keyword evidence="1 4" id="KW-0238">DNA-binding</keyword>
<dbReference type="GO" id="GO:0003677">
    <property type="term" value="F:DNA binding"/>
    <property type="evidence" value="ECO:0007669"/>
    <property type="project" value="UniProtKB-UniRule"/>
</dbReference>
<dbReference type="PANTHER" id="PTHR48112">
    <property type="entry name" value="HIGH MOBILITY GROUP PROTEIN DSP1"/>
    <property type="match status" value="1"/>
</dbReference>
<dbReference type="AlphaFoldDB" id="A0A1X0R138"/>
<dbReference type="GO" id="GO:0005634">
    <property type="term" value="C:nucleus"/>
    <property type="evidence" value="ECO:0007669"/>
    <property type="project" value="UniProtKB-UniRule"/>
</dbReference>
<dbReference type="EMBL" id="KV921939">
    <property type="protein sequence ID" value="ORE05691.1"/>
    <property type="molecule type" value="Genomic_DNA"/>
</dbReference>
<dbReference type="Proteomes" id="UP000242414">
    <property type="component" value="Unassembled WGS sequence"/>
</dbReference>
<name>A0A1X0R138_RHIZD</name>
<sequence>MGKETTKVTRKAAAKDDDAKKPARRQKKTTTGPKRGLSAYMFFSQDNREVVKKENPSASFGEIGKLLGEKWKKMTEEQKKPYIEKAEADKKRYEEEKAAQS</sequence>
<evidence type="ECO:0000256" key="5">
    <source>
        <dbReference type="SAM" id="MobiDB-lite"/>
    </source>
</evidence>
<reference evidence="7" key="1">
    <citation type="journal article" date="2016" name="Proc. Natl. Acad. Sci. U.S.A.">
        <title>Lipid metabolic changes in an early divergent fungus govern the establishment of a mutualistic symbiosis with endobacteria.</title>
        <authorList>
            <person name="Lastovetsky O.A."/>
            <person name="Gaspar M.L."/>
            <person name="Mondo S.J."/>
            <person name="LaButti K.M."/>
            <person name="Sandor L."/>
            <person name="Grigoriev I.V."/>
            <person name="Henry S.A."/>
            <person name="Pawlowska T.E."/>
        </authorList>
    </citation>
    <scope>NUCLEOTIDE SEQUENCE [LARGE SCALE GENOMIC DNA]</scope>
    <source>
        <strain evidence="7">ATCC 52814</strain>
    </source>
</reference>
<dbReference type="Gene3D" id="1.10.30.10">
    <property type="entry name" value="High mobility group box domain"/>
    <property type="match status" value="1"/>
</dbReference>
<evidence type="ECO:0000256" key="2">
    <source>
        <dbReference type="ARBA" id="ARBA00023242"/>
    </source>
</evidence>
<proteinExistence type="inferred from homology"/>
<evidence type="ECO:0000259" key="6">
    <source>
        <dbReference type="PROSITE" id="PS50118"/>
    </source>
</evidence>
<gene>
    <name evidence="7" type="ORF">BCV72DRAFT_242624</name>
</gene>
<protein>
    <recommendedName>
        <fullName evidence="6">HMG box domain-containing protein</fullName>
    </recommendedName>
</protein>
<feature type="DNA-binding region" description="HMG box" evidence="4">
    <location>
        <begin position="33"/>
        <end position="101"/>
    </location>
</feature>
<dbReference type="OrthoDB" id="1919336at2759"/>
<evidence type="ECO:0000256" key="3">
    <source>
        <dbReference type="ARBA" id="ARBA00043963"/>
    </source>
</evidence>
<feature type="domain" description="HMG box" evidence="6">
    <location>
        <begin position="33"/>
        <end position="101"/>
    </location>
</feature>
<feature type="compositionally biased region" description="Basic and acidic residues" evidence="5">
    <location>
        <begin position="1"/>
        <end position="21"/>
    </location>
</feature>
<evidence type="ECO:0000256" key="4">
    <source>
        <dbReference type="PROSITE-ProRule" id="PRU00267"/>
    </source>
</evidence>
<keyword evidence="2 4" id="KW-0539">Nucleus</keyword>
<dbReference type="FunFam" id="1.10.30.10:FF:000016">
    <property type="entry name" value="FACT complex subunit SSRP1"/>
    <property type="match status" value="1"/>
</dbReference>
<dbReference type="Pfam" id="PF00505">
    <property type="entry name" value="HMG_box"/>
    <property type="match status" value="1"/>
</dbReference>
<dbReference type="PANTHER" id="PTHR48112:SF22">
    <property type="entry name" value="MITOCHONDRIAL TRANSCRIPTION FACTOR A, ISOFORM B"/>
    <property type="match status" value="1"/>
</dbReference>
<dbReference type="SUPFAM" id="SSF47095">
    <property type="entry name" value="HMG-box"/>
    <property type="match status" value="1"/>
</dbReference>
<dbReference type="PRINTS" id="PR00886">
    <property type="entry name" value="HIGHMOBLTY12"/>
</dbReference>
<dbReference type="InterPro" id="IPR009071">
    <property type="entry name" value="HMG_box_dom"/>
</dbReference>
<evidence type="ECO:0000313" key="7">
    <source>
        <dbReference type="EMBL" id="ORE05691.1"/>
    </source>
</evidence>
<dbReference type="SMART" id="SM00398">
    <property type="entry name" value="HMG"/>
    <property type="match status" value="1"/>
</dbReference>
<dbReference type="InterPro" id="IPR036910">
    <property type="entry name" value="HMG_box_dom_sf"/>
</dbReference>
<evidence type="ECO:0000256" key="1">
    <source>
        <dbReference type="ARBA" id="ARBA00023125"/>
    </source>
</evidence>